<name>A0A922P5R4_9HYPH</name>
<dbReference type="EMBL" id="JOKJ01000002">
    <property type="protein sequence ID" value="KEQ10625.1"/>
    <property type="molecule type" value="Genomic_DNA"/>
</dbReference>
<comment type="caution">
    <text evidence="1">The sequence shown here is derived from an EMBL/GenBank/DDBJ whole genome shotgun (WGS) entry which is preliminary data.</text>
</comment>
<accession>A0A922P5R4</accession>
<evidence type="ECO:0008006" key="3">
    <source>
        <dbReference type="Google" id="ProtNLM"/>
    </source>
</evidence>
<dbReference type="AlphaFoldDB" id="A0A922P5R4"/>
<evidence type="ECO:0000313" key="1">
    <source>
        <dbReference type="EMBL" id="KEQ10625.1"/>
    </source>
</evidence>
<evidence type="ECO:0000313" key="2">
    <source>
        <dbReference type="Proteomes" id="UP000052167"/>
    </source>
</evidence>
<reference evidence="1 2" key="1">
    <citation type="submission" date="2014-06" db="EMBL/GenBank/DDBJ databases">
        <title>Rhizobium pelagicum/R2-400B4.</title>
        <authorList>
            <person name="Kimes N.E."/>
            <person name="Lopez-Perez M."/>
        </authorList>
    </citation>
    <scope>NUCLEOTIDE SEQUENCE [LARGE SCALE GENOMIC DNA]</scope>
    <source>
        <strain evidence="1 2">R2-400B4</strain>
    </source>
</reference>
<dbReference type="RefSeq" id="WP_037162405.1">
    <property type="nucleotide sequence ID" value="NZ_CAJXID010000018.1"/>
</dbReference>
<keyword evidence="2" id="KW-1185">Reference proteome</keyword>
<gene>
    <name evidence="1" type="ORF">GV68_10215</name>
</gene>
<protein>
    <recommendedName>
        <fullName evidence="3">DUF4174 domain-containing protein</fullName>
    </recommendedName>
</protein>
<sequence>MLQSLLVEIFGAIPPSQGETVGDVVPHKNALVLFEDNLAPVRRWQTELLKLDSDALRAMEIAVVCLPSDNEPALVNGHPQSLPVQKIRQELQGGTGKFEAVLVSKAGDVILRSDAPLTIRQIQEALGVAPQSPEPD</sequence>
<dbReference type="Proteomes" id="UP000052167">
    <property type="component" value="Unassembled WGS sequence"/>
</dbReference>
<organism evidence="1 2">
    <name type="scientific">Pseudorhizobium pelagicum</name>
    <dbReference type="NCBI Taxonomy" id="1509405"/>
    <lineage>
        <taxon>Bacteria</taxon>
        <taxon>Pseudomonadati</taxon>
        <taxon>Pseudomonadota</taxon>
        <taxon>Alphaproteobacteria</taxon>
        <taxon>Hyphomicrobiales</taxon>
        <taxon>Rhizobiaceae</taxon>
        <taxon>Rhizobium/Agrobacterium group</taxon>
        <taxon>Pseudorhizobium</taxon>
    </lineage>
</organism>
<proteinExistence type="predicted"/>
<dbReference type="OrthoDB" id="7362103at2"/>